<evidence type="ECO:0000313" key="9">
    <source>
        <dbReference type="Proteomes" id="UP000805614"/>
    </source>
</evidence>
<dbReference type="InterPro" id="IPR012338">
    <property type="entry name" value="Beta-lactam/transpept-like"/>
</dbReference>
<protein>
    <recommendedName>
        <fullName evidence="2 5">Beta-lactamase</fullName>
        <ecNumber evidence="2 5">3.5.2.6</ecNumber>
    </recommendedName>
</protein>
<evidence type="ECO:0000256" key="2">
    <source>
        <dbReference type="ARBA" id="ARBA00012865"/>
    </source>
</evidence>
<dbReference type="RefSeq" id="WP_187247708.1">
    <property type="nucleotide sequence ID" value="NZ_BAAAOK010000011.1"/>
</dbReference>
<keyword evidence="4 5" id="KW-0046">Antibiotic resistance</keyword>
<dbReference type="InterPro" id="IPR023650">
    <property type="entry name" value="Beta-lactam_class-A_AS"/>
</dbReference>
<keyword evidence="6" id="KW-0732">Signal</keyword>
<comment type="caution">
    <text evidence="8">The sequence shown here is derived from an EMBL/GenBank/DDBJ whole genome shotgun (WGS) entry which is preliminary data.</text>
</comment>
<dbReference type="PANTHER" id="PTHR35333:SF3">
    <property type="entry name" value="BETA-LACTAMASE-TYPE TRANSPEPTIDASE FOLD CONTAINING PROTEIN"/>
    <property type="match status" value="1"/>
</dbReference>
<evidence type="ECO:0000256" key="5">
    <source>
        <dbReference type="RuleBase" id="RU361140"/>
    </source>
</evidence>
<reference evidence="8 9" key="1">
    <citation type="submission" date="2020-06" db="EMBL/GenBank/DDBJ databases">
        <title>Actinomadura xiongansis sp. nov., isolated from soil of Baiyangdian.</title>
        <authorList>
            <person name="Zhang X."/>
        </authorList>
    </citation>
    <scope>NUCLEOTIDE SEQUENCE [LARGE SCALE GENOMIC DNA]</scope>
    <source>
        <strain evidence="8 9">HBUM206468</strain>
    </source>
</reference>
<sequence length="327" mass="34807">MRYHNARRSRTALGAAALAVTTLFGAAACGTDGTIKNAAPQSGTSQITVATPARSADVQKDDVQKELRKLEASFQGRIGAYALDTGTGATIDHRGHERFGMASTFKAMVAAAVLDKARRSDPGLLDRLIRWNQSDLVPYSPVTEKHVDTGLTVAELCHATITVSDNTAGNLLLKQIGGPAGLTRYFRSLGDPVSRLDRWETELNEWSPGEKRDTTMPAFMGRNLAKLTTGSALAEPDRARLIGWLRANTTGDRRIRAGLPKDWTVGDKTGTPGAYGGAHDIAIAWPPSGAPLIIAIYTNRRSADAALDDSVVASTATILARGLGKMS</sequence>
<organism evidence="8 9">
    <name type="scientific">Actinomadura alba</name>
    <dbReference type="NCBI Taxonomy" id="406431"/>
    <lineage>
        <taxon>Bacteria</taxon>
        <taxon>Bacillati</taxon>
        <taxon>Actinomycetota</taxon>
        <taxon>Actinomycetes</taxon>
        <taxon>Streptosporangiales</taxon>
        <taxon>Thermomonosporaceae</taxon>
        <taxon>Actinomadura</taxon>
    </lineage>
</organism>
<dbReference type="EC" id="3.5.2.6" evidence="2 5"/>
<feature type="chain" id="PRO_5046422468" description="Beta-lactamase" evidence="6">
    <location>
        <begin position="28"/>
        <end position="327"/>
    </location>
</feature>
<evidence type="ECO:0000259" key="7">
    <source>
        <dbReference type="Pfam" id="PF13354"/>
    </source>
</evidence>
<accession>A0ABR7M0U8</accession>
<evidence type="ECO:0000256" key="4">
    <source>
        <dbReference type="ARBA" id="ARBA00023251"/>
    </source>
</evidence>
<name>A0ABR7M0U8_9ACTN</name>
<comment type="catalytic activity">
    <reaction evidence="5">
        <text>a beta-lactam + H2O = a substituted beta-amino acid</text>
        <dbReference type="Rhea" id="RHEA:20401"/>
        <dbReference type="ChEBI" id="CHEBI:15377"/>
        <dbReference type="ChEBI" id="CHEBI:35627"/>
        <dbReference type="ChEBI" id="CHEBI:140347"/>
        <dbReference type="EC" id="3.5.2.6"/>
    </reaction>
</comment>
<dbReference type="SUPFAM" id="SSF56601">
    <property type="entry name" value="beta-lactamase/transpeptidase-like"/>
    <property type="match status" value="1"/>
</dbReference>
<evidence type="ECO:0000313" key="8">
    <source>
        <dbReference type="EMBL" id="MBC6470664.1"/>
    </source>
</evidence>
<feature type="signal peptide" evidence="6">
    <location>
        <begin position="1"/>
        <end position="27"/>
    </location>
</feature>
<keyword evidence="9" id="KW-1185">Reference proteome</keyword>
<dbReference type="Gene3D" id="3.40.710.10">
    <property type="entry name" value="DD-peptidase/beta-lactamase superfamily"/>
    <property type="match status" value="1"/>
</dbReference>
<dbReference type="InterPro" id="IPR045155">
    <property type="entry name" value="Beta-lactam_cat"/>
</dbReference>
<dbReference type="PANTHER" id="PTHR35333">
    <property type="entry name" value="BETA-LACTAMASE"/>
    <property type="match status" value="1"/>
</dbReference>
<dbReference type="NCBIfam" id="NF033103">
    <property type="entry name" value="bla_class_A"/>
    <property type="match status" value="1"/>
</dbReference>
<dbReference type="PRINTS" id="PR00118">
    <property type="entry name" value="BLACTAMASEA"/>
</dbReference>
<dbReference type="PROSITE" id="PS51257">
    <property type="entry name" value="PROKAR_LIPOPROTEIN"/>
    <property type="match status" value="1"/>
</dbReference>
<proteinExistence type="inferred from homology"/>
<dbReference type="PROSITE" id="PS00146">
    <property type="entry name" value="BETA_LACTAMASE_A"/>
    <property type="match status" value="1"/>
</dbReference>
<gene>
    <name evidence="8" type="primary">bla</name>
    <name evidence="8" type="ORF">HKK74_35015</name>
</gene>
<feature type="domain" description="Beta-lactamase class A catalytic" evidence="7">
    <location>
        <begin position="79"/>
        <end position="298"/>
    </location>
</feature>
<dbReference type="EMBL" id="JABVEC010000046">
    <property type="protein sequence ID" value="MBC6470664.1"/>
    <property type="molecule type" value="Genomic_DNA"/>
</dbReference>
<evidence type="ECO:0000256" key="3">
    <source>
        <dbReference type="ARBA" id="ARBA00022801"/>
    </source>
</evidence>
<keyword evidence="3 5" id="KW-0378">Hydrolase</keyword>
<dbReference type="InterPro" id="IPR000871">
    <property type="entry name" value="Beta-lactam_class-A"/>
</dbReference>
<dbReference type="Pfam" id="PF13354">
    <property type="entry name" value="Beta-lactamase2"/>
    <property type="match status" value="1"/>
</dbReference>
<comment type="similarity">
    <text evidence="1 5">Belongs to the class-A beta-lactamase family.</text>
</comment>
<evidence type="ECO:0000256" key="6">
    <source>
        <dbReference type="SAM" id="SignalP"/>
    </source>
</evidence>
<evidence type="ECO:0000256" key="1">
    <source>
        <dbReference type="ARBA" id="ARBA00009009"/>
    </source>
</evidence>
<dbReference type="Proteomes" id="UP000805614">
    <property type="component" value="Unassembled WGS sequence"/>
</dbReference>